<dbReference type="EMBL" id="DMAN01000119">
    <property type="protein sequence ID" value="HAE26587.1"/>
    <property type="molecule type" value="Genomic_DNA"/>
</dbReference>
<dbReference type="PANTHER" id="PTHR43394:SF1">
    <property type="entry name" value="ATP-BINDING CASSETTE SUB-FAMILY B MEMBER 10, MITOCHONDRIAL"/>
    <property type="match status" value="1"/>
</dbReference>
<dbReference type="PANTHER" id="PTHR43394">
    <property type="entry name" value="ATP-DEPENDENT PERMEASE MDL1, MITOCHONDRIAL"/>
    <property type="match status" value="1"/>
</dbReference>
<sequence length="80" mass="8830">GGQRQRIALARALLRNAPILLLDEPTAHLDPDAEEDFLRKLKDLATDRTLLVASHSDTLIAASDEVIWLQPQLMPEDSGC</sequence>
<evidence type="ECO:0000259" key="1">
    <source>
        <dbReference type="Pfam" id="PF13304"/>
    </source>
</evidence>
<dbReference type="InterPro" id="IPR027417">
    <property type="entry name" value="P-loop_NTPase"/>
</dbReference>
<evidence type="ECO:0000313" key="2">
    <source>
        <dbReference type="EMBL" id="HAE26587.1"/>
    </source>
</evidence>
<feature type="domain" description="ATPase AAA-type core" evidence="1">
    <location>
        <begin position="5"/>
        <end position="61"/>
    </location>
</feature>
<evidence type="ECO:0000313" key="3">
    <source>
        <dbReference type="Proteomes" id="UP000259610"/>
    </source>
</evidence>
<dbReference type="Gene3D" id="3.40.50.300">
    <property type="entry name" value="P-loop containing nucleotide triphosphate hydrolases"/>
    <property type="match status" value="1"/>
</dbReference>
<keyword evidence="2" id="KW-0067">ATP-binding</keyword>
<feature type="non-terminal residue" evidence="2">
    <location>
        <position position="1"/>
    </location>
</feature>
<proteinExistence type="predicted"/>
<dbReference type="GO" id="GO:0005524">
    <property type="term" value="F:ATP binding"/>
    <property type="evidence" value="ECO:0007669"/>
    <property type="project" value="UniProtKB-KW"/>
</dbReference>
<reference evidence="2 3" key="1">
    <citation type="journal article" date="2018" name="Nat. Biotechnol.">
        <title>A standardized bacterial taxonomy based on genome phylogeny substantially revises the tree of life.</title>
        <authorList>
            <person name="Parks D.H."/>
            <person name="Chuvochina M."/>
            <person name="Waite D.W."/>
            <person name="Rinke C."/>
            <person name="Skarshewski A."/>
            <person name="Chaumeil P.A."/>
            <person name="Hugenholtz P."/>
        </authorList>
    </citation>
    <scope>NUCLEOTIDE SEQUENCE [LARGE SCALE GENOMIC DNA]</scope>
    <source>
        <strain evidence="2">UBA8733</strain>
    </source>
</reference>
<dbReference type="Proteomes" id="UP000259610">
    <property type="component" value="Unassembled WGS sequence"/>
</dbReference>
<accession>A0A3B9GVV9</accession>
<organism evidence="2 3">
    <name type="scientific">Hyphomonas adhaerens</name>
    <dbReference type="NCBI Taxonomy" id="81029"/>
    <lineage>
        <taxon>Bacteria</taxon>
        <taxon>Pseudomonadati</taxon>
        <taxon>Pseudomonadota</taxon>
        <taxon>Alphaproteobacteria</taxon>
        <taxon>Hyphomonadales</taxon>
        <taxon>Hyphomonadaceae</taxon>
        <taxon>Hyphomonas</taxon>
    </lineage>
</organism>
<dbReference type="SUPFAM" id="SSF52540">
    <property type="entry name" value="P-loop containing nucleoside triphosphate hydrolases"/>
    <property type="match status" value="1"/>
</dbReference>
<dbReference type="InterPro" id="IPR003959">
    <property type="entry name" value="ATPase_AAA_core"/>
</dbReference>
<dbReference type="AlphaFoldDB" id="A0A3B9GVV9"/>
<dbReference type="InterPro" id="IPR039421">
    <property type="entry name" value="Type_1_exporter"/>
</dbReference>
<comment type="caution">
    <text evidence="2">The sequence shown here is derived from an EMBL/GenBank/DDBJ whole genome shotgun (WGS) entry which is preliminary data.</text>
</comment>
<name>A0A3B9GVV9_9PROT</name>
<dbReference type="GO" id="GO:0016887">
    <property type="term" value="F:ATP hydrolysis activity"/>
    <property type="evidence" value="ECO:0007669"/>
    <property type="project" value="InterPro"/>
</dbReference>
<keyword evidence="2" id="KW-0547">Nucleotide-binding</keyword>
<gene>
    <name evidence="2" type="ORF">DCG58_05460</name>
</gene>
<dbReference type="Pfam" id="PF13304">
    <property type="entry name" value="AAA_21"/>
    <property type="match status" value="1"/>
</dbReference>
<dbReference type="GO" id="GO:0015421">
    <property type="term" value="F:ABC-type oligopeptide transporter activity"/>
    <property type="evidence" value="ECO:0007669"/>
    <property type="project" value="TreeGrafter"/>
</dbReference>
<protein>
    <submittedName>
        <fullName evidence="2">ABC transporter ATP-binding protein</fullName>
    </submittedName>
</protein>